<evidence type="ECO:0000313" key="2">
    <source>
        <dbReference type="Proteomes" id="UP000620124"/>
    </source>
</evidence>
<dbReference type="AlphaFoldDB" id="A0A8H6XT21"/>
<reference evidence="1" key="1">
    <citation type="submission" date="2020-05" db="EMBL/GenBank/DDBJ databases">
        <title>Mycena genomes resolve the evolution of fungal bioluminescence.</title>
        <authorList>
            <person name="Tsai I.J."/>
        </authorList>
    </citation>
    <scope>NUCLEOTIDE SEQUENCE</scope>
    <source>
        <strain evidence="1">CCC161011</strain>
    </source>
</reference>
<sequence>MLDQQRLRADIKKWHQQQQQICPQVVPYIIAEPYCPPQEEKLFLPSDFNSHDRTKLGLDILGVEELKLRKGEANDALHSLREHIRHSLALRQHKNARKNAVHGQEKNTRAVRKIKDVQTKIQDYVNKYRQARAAIIALGSNPEDPRFDYPELKDADLYTKNVDQPHNLGDGGKVEGWIWRKGKHGNLSETEDAEYTLDSHVQWHRARADMERWQEEVEILAQEFRRAIQGFTKMEAVWTALAQDHSNDPGKQAYALKTANMYGQMRKDAEKKFADVGGTWPSAGVNLAEHIRSERPDARIDWDAVVAENN</sequence>
<protein>
    <submittedName>
        <fullName evidence="1">CxC2 domain-containing protein</fullName>
    </submittedName>
</protein>
<proteinExistence type="predicted"/>
<gene>
    <name evidence="1" type="ORF">MVEN_01614500</name>
</gene>
<dbReference type="Proteomes" id="UP000620124">
    <property type="component" value="Unassembled WGS sequence"/>
</dbReference>
<comment type="caution">
    <text evidence="1">The sequence shown here is derived from an EMBL/GenBank/DDBJ whole genome shotgun (WGS) entry which is preliminary data.</text>
</comment>
<keyword evidence="2" id="KW-1185">Reference proteome</keyword>
<dbReference type="OrthoDB" id="3256058at2759"/>
<accession>A0A8H6XT21</accession>
<dbReference type="EMBL" id="JACAZI010000013">
    <property type="protein sequence ID" value="KAF7345922.1"/>
    <property type="molecule type" value="Genomic_DNA"/>
</dbReference>
<organism evidence="1 2">
    <name type="scientific">Mycena venus</name>
    <dbReference type="NCBI Taxonomy" id="2733690"/>
    <lineage>
        <taxon>Eukaryota</taxon>
        <taxon>Fungi</taxon>
        <taxon>Dikarya</taxon>
        <taxon>Basidiomycota</taxon>
        <taxon>Agaricomycotina</taxon>
        <taxon>Agaricomycetes</taxon>
        <taxon>Agaricomycetidae</taxon>
        <taxon>Agaricales</taxon>
        <taxon>Marasmiineae</taxon>
        <taxon>Mycenaceae</taxon>
        <taxon>Mycena</taxon>
    </lineage>
</organism>
<evidence type="ECO:0000313" key="1">
    <source>
        <dbReference type="EMBL" id="KAF7345922.1"/>
    </source>
</evidence>
<name>A0A8H6XT21_9AGAR</name>